<keyword evidence="10" id="KW-1185">Reference proteome</keyword>
<evidence type="ECO:0000256" key="6">
    <source>
        <dbReference type="ARBA" id="ARBA00035104"/>
    </source>
</evidence>
<evidence type="ECO:0000313" key="10">
    <source>
        <dbReference type="Proteomes" id="UP000294937"/>
    </source>
</evidence>
<comment type="function">
    <text evidence="6 8">Binds together with bS18 to 16S ribosomal RNA.</text>
</comment>
<keyword evidence="2 8" id="KW-0699">rRNA-binding</keyword>
<evidence type="ECO:0000256" key="2">
    <source>
        <dbReference type="ARBA" id="ARBA00022730"/>
    </source>
</evidence>
<evidence type="ECO:0000313" key="9">
    <source>
        <dbReference type="EMBL" id="TCS95500.1"/>
    </source>
</evidence>
<gene>
    <name evidence="8" type="primary">rpsF</name>
    <name evidence="9" type="ORF">EDD58_10273</name>
</gene>
<dbReference type="GO" id="GO:0070181">
    <property type="term" value="F:small ribosomal subunit rRNA binding"/>
    <property type="evidence" value="ECO:0007669"/>
    <property type="project" value="TreeGrafter"/>
</dbReference>
<dbReference type="FunFam" id="3.30.70.60:FF:000002">
    <property type="entry name" value="30S ribosomal protein S6"/>
    <property type="match status" value="1"/>
</dbReference>
<dbReference type="GO" id="GO:0003735">
    <property type="term" value="F:structural constituent of ribosome"/>
    <property type="evidence" value="ECO:0007669"/>
    <property type="project" value="InterPro"/>
</dbReference>
<reference evidence="9 10" key="1">
    <citation type="submission" date="2019-03" db="EMBL/GenBank/DDBJ databases">
        <title>Genomic Encyclopedia of Type Strains, Phase IV (KMG-IV): sequencing the most valuable type-strain genomes for metagenomic binning, comparative biology and taxonomic classification.</title>
        <authorList>
            <person name="Goeker M."/>
        </authorList>
    </citation>
    <scope>NUCLEOTIDE SEQUENCE [LARGE SCALE GENOMIC DNA]</scope>
    <source>
        <strain evidence="9 10">DSM 45707</strain>
    </source>
</reference>
<comment type="similarity">
    <text evidence="1 8">Belongs to the bacterial ribosomal protein bS6 family.</text>
</comment>
<proteinExistence type="inferred from homology"/>
<keyword evidence="4 8" id="KW-0689">Ribosomal protein</keyword>
<evidence type="ECO:0000256" key="3">
    <source>
        <dbReference type="ARBA" id="ARBA00022884"/>
    </source>
</evidence>
<dbReference type="AlphaFoldDB" id="A0A4R3L8V0"/>
<dbReference type="SUPFAM" id="SSF54995">
    <property type="entry name" value="Ribosomal protein S6"/>
    <property type="match status" value="1"/>
</dbReference>
<comment type="caution">
    <text evidence="9">The sequence shown here is derived from an EMBL/GenBank/DDBJ whole genome shotgun (WGS) entry which is preliminary data.</text>
</comment>
<evidence type="ECO:0000256" key="4">
    <source>
        <dbReference type="ARBA" id="ARBA00022980"/>
    </source>
</evidence>
<sequence>MHKYELMFIVRPDVDEETLKATREKVQSIIAENGGEVTNVDDMGKRRFAYLIDKYREGFYTVVNFQGKAEVVSELDHVLNISDYVIRHMTINMDEK</sequence>
<dbReference type="GO" id="GO:0006412">
    <property type="term" value="P:translation"/>
    <property type="evidence" value="ECO:0007669"/>
    <property type="project" value="UniProtKB-UniRule"/>
</dbReference>
<accession>A0A4R3L8V0</accession>
<dbReference type="InterPro" id="IPR035980">
    <property type="entry name" value="Ribosomal_bS6_sf"/>
</dbReference>
<dbReference type="PANTHER" id="PTHR21011:SF1">
    <property type="entry name" value="SMALL RIBOSOMAL SUBUNIT PROTEIN BS6M"/>
    <property type="match status" value="1"/>
</dbReference>
<evidence type="ECO:0000256" key="7">
    <source>
        <dbReference type="ARBA" id="ARBA00035294"/>
    </source>
</evidence>
<dbReference type="InterPro" id="IPR014717">
    <property type="entry name" value="Transl_elong_EF1B/ribsomal_bS6"/>
</dbReference>
<dbReference type="EMBL" id="SMAG01000002">
    <property type="protein sequence ID" value="TCS95500.1"/>
    <property type="molecule type" value="Genomic_DNA"/>
</dbReference>
<dbReference type="GO" id="GO:1990904">
    <property type="term" value="C:ribonucleoprotein complex"/>
    <property type="evidence" value="ECO:0007669"/>
    <property type="project" value="UniProtKB-KW"/>
</dbReference>
<dbReference type="OrthoDB" id="9812702at2"/>
<dbReference type="InterPro" id="IPR000529">
    <property type="entry name" value="Ribosomal_bS6"/>
</dbReference>
<organism evidence="9 10">
    <name type="scientific">Hazenella coriacea</name>
    <dbReference type="NCBI Taxonomy" id="1179467"/>
    <lineage>
        <taxon>Bacteria</taxon>
        <taxon>Bacillati</taxon>
        <taxon>Bacillota</taxon>
        <taxon>Bacilli</taxon>
        <taxon>Bacillales</taxon>
        <taxon>Thermoactinomycetaceae</taxon>
        <taxon>Hazenella</taxon>
    </lineage>
</organism>
<dbReference type="Pfam" id="PF01250">
    <property type="entry name" value="Ribosomal_S6"/>
    <property type="match status" value="1"/>
</dbReference>
<evidence type="ECO:0000256" key="5">
    <source>
        <dbReference type="ARBA" id="ARBA00023274"/>
    </source>
</evidence>
<evidence type="ECO:0000256" key="1">
    <source>
        <dbReference type="ARBA" id="ARBA00009512"/>
    </source>
</evidence>
<dbReference type="HAMAP" id="MF_00360">
    <property type="entry name" value="Ribosomal_bS6"/>
    <property type="match status" value="1"/>
</dbReference>
<dbReference type="Gene3D" id="3.30.70.60">
    <property type="match status" value="1"/>
</dbReference>
<dbReference type="GO" id="GO:0005840">
    <property type="term" value="C:ribosome"/>
    <property type="evidence" value="ECO:0007669"/>
    <property type="project" value="UniProtKB-KW"/>
</dbReference>
<evidence type="ECO:0000256" key="8">
    <source>
        <dbReference type="HAMAP-Rule" id="MF_00360"/>
    </source>
</evidence>
<dbReference type="InterPro" id="IPR020814">
    <property type="entry name" value="Ribosomal_S6_plastid/chlpt"/>
</dbReference>
<dbReference type="Proteomes" id="UP000294937">
    <property type="component" value="Unassembled WGS sequence"/>
</dbReference>
<dbReference type="NCBIfam" id="TIGR00166">
    <property type="entry name" value="S6"/>
    <property type="match status" value="1"/>
</dbReference>
<dbReference type="GO" id="GO:0005737">
    <property type="term" value="C:cytoplasm"/>
    <property type="evidence" value="ECO:0007669"/>
    <property type="project" value="UniProtKB-ARBA"/>
</dbReference>
<protein>
    <recommendedName>
        <fullName evidence="7 8">Small ribosomal subunit protein bS6</fullName>
    </recommendedName>
</protein>
<keyword evidence="3 8" id="KW-0694">RNA-binding</keyword>
<keyword evidence="5 8" id="KW-0687">Ribonucleoprotein</keyword>
<dbReference type="PANTHER" id="PTHR21011">
    <property type="entry name" value="MITOCHONDRIAL 28S RIBOSOMAL PROTEIN S6"/>
    <property type="match status" value="1"/>
</dbReference>
<name>A0A4R3L8V0_9BACL</name>
<dbReference type="RefSeq" id="WP_131923503.1">
    <property type="nucleotide sequence ID" value="NZ_SMAG01000002.1"/>
</dbReference>
<dbReference type="CDD" id="cd00473">
    <property type="entry name" value="bS6"/>
    <property type="match status" value="1"/>
</dbReference>